<dbReference type="RefSeq" id="WP_083629721.1">
    <property type="nucleotide sequence ID" value="NZ_CP018820.1"/>
</dbReference>
<evidence type="ECO:0000256" key="5">
    <source>
        <dbReference type="SAM" id="MobiDB-lite"/>
    </source>
</evidence>
<evidence type="ECO:0000256" key="2">
    <source>
        <dbReference type="PIRSR" id="PIRSR000390-1"/>
    </source>
</evidence>
<dbReference type="PANTHER" id="PTHR30244">
    <property type="entry name" value="TRANSAMINASE"/>
    <property type="match status" value="1"/>
</dbReference>
<dbReference type="GeneID" id="44134053"/>
<keyword evidence="6" id="KW-0808">Transferase</keyword>
<feature type="region of interest" description="Disordered" evidence="5">
    <location>
        <begin position="1"/>
        <end position="27"/>
    </location>
</feature>
<gene>
    <name evidence="6" type="ORF">CA257_05060</name>
</gene>
<proteinExistence type="inferred from homology"/>
<evidence type="ECO:0000313" key="6">
    <source>
        <dbReference type="EMBL" id="RSV06273.1"/>
    </source>
</evidence>
<feature type="modified residue" description="N6-(pyridoxal phosphate)lysine" evidence="3">
    <location>
        <position position="206"/>
    </location>
</feature>
<dbReference type="PANTHER" id="PTHR30244:SF34">
    <property type="entry name" value="DTDP-4-AMINO-4,6-DIDEOXYGALACTOSE TRANSAMINASE"/>
    <property type="match status" value="1"/>
</dbReference>
<dbReference type="Proteomes" id="UP000286681">
    <property type="component" value="Unassembled WGS sequence"/>
</dbReference>
<protein>
    <submittedName>
        <fullName evidence="6">DegT/DnrJ/EryC1/StrS aminotransferase family protein</fullName>
    </submittedName>
</protein>
<dbReference type="GO" id="GO:0000271">
    <property type="term" value="P:polysaccharide biosynthetic process"/>
    <property type="evidence" value="ECO:0007669"/>
    <property type="project" value="TreeGrafter"/>
</dbReference>
<dbReference type="InterPro" id="IPR000653">
    <property type="entry name" value="DegT/StrS_aminotransferase"/>
</dbReference>
<dbReference type="GO" id="GO:0008483">
    <property type="term" value="F:transaminase activity"/>
    <property type="evidence" value="ECO:0007669"/>
    <property type="project" value="UniProtKB-KW"/>
</dbReference>
<reference evidence="6 7" key="1">
    <citation type="submission" date="2018-07" db="EMBL/GenBank/DDBJ databases">
        <title>Genomic and Epidemiologic Investigation of an Indolent Hospital Outbreak.</title>
        <authorList>
            <person name="Johnson R.C."/>
            <person name="Deming C."/>
            <person name="Conlan S."/>
            <person name="Zellmer C.J."/>
            <person name="Michelin A.V."/>
            <person name="Lee-Lin S."/>
            <person name="Thomas P.J."/>
            <person name="Park M."/>
            <person name="Weingarten R.A."/>
            <person name="Less J."/>
            <person name="Dekker J.P."/>
            <person name="Frank K.M."/>
            <person name="Musser K.A."/>
            <person name="Mcquiston J.R."/>
            <person name="Henderson D.K."/>
            <person name="Lau A.F."/>
            <person name="Palmore T.N."/>
            <person name="Segre J.A."/>
        </authorList>
    </citation>
    <scope>NUCLEOTIDE SEQUENCE [LARGE SCALE GENOMIC DNA]</scope>
    <source>
        <strain evidence="6 7">SK-NIH.Env10_0317</strain>
    </source>
</reference>
<feature type="active site" description="Proton acceptor" evidence="2">
    <location>
        <position position="206"/>
    </location>
</feature>
<dbReference type="GO" id="GO:0030170">
    <property type="term" value="F:pyridoxal phosphate binding"/>
    <property type="evidence" value="ECO:0007669"/>
    <property type="project" value="TreeGrafter"/>
</dbReference>
<dbReference type="CDD" id="cd00616">
    <property type="entry name" value="AHBA_syn"/>
    <property type="match status" value="1"/>
</dbReference>
<dbReference type="InterPro" id="IPR015424">
    <property type="entry name" value="PyrdxlP-dep_Trfase"/>
</dbReference>
<evidence type="ECO:0000313" key="7">
    <source>
        <dbReference type="Proteomes" id="UP000286681"/>
    </source>
</evidence>
<comment type="caution">
    <text evidence="6">The sequence shown here is derived from an EMBL/GenBank/DDBJ whole genome shotgun (WGS) entry which is preliminary data.</text>
</comment>
<dbReference type="SUPFAM" id="SSF53383">
    <property type="entry name" value="PLP-dependent transferases"/>
    <property type="match status" value="1"/>
</dbReference>
<keyword evidence="3 4" id="KW-0663">Pyridoxal phosphate</keyword>
<dbReference type="InterPro" id="IPR015422">
    <property type="entry name" value="PyrdxlP-dep_Trfase_small"/>
</dbReference>
<evidence type="ECO:0000256" key="3">
    <source>
        <dbReference type="PIRSR" id="PIRSR000390-2"/>
    </source>
</evidence>
<sequence>MATAHARPATLTAPGTAVPEGGGEIRSRWPVHGEEEIAAVAAILRSGKVNSLHHGEQTQAFEQAFAEKCNASHAIAVANGTLALELALRALGVGPGDEVVVPARSFMASASCVAAVGAIPAFADVDPDTQTLTANTIASALTPRTRAIIVVHLAGWPAAMQEIMVLARAMGLFVIEDCAQAHGAVQGDFPVGACSDAAAFSFCTDKIISTGGEGGMLVLHDHALWERAWSYKDHGKSPHVGAVIGPPGTFRWLHGSLGSNYRMTEMQAAIGLCQLVKLDGWIEARQRNAGILNAALAPLRAVRLTLPPSSVRHAYYKYYAFVHPERLARGWTRDRIVGACIAAGVPCGTGSCPEIYREQAFVGSPSVPLNPLPVSRTLGETSLMLPVDPTLDTAMVERMGAIVASVIASATA</sequence>
<dbReference type="Pfam" id="PF01041">
    <property type="entry name" value="DegT_DnrJ_EryC1"/>
    <property type="match status" value="1"/>
</dbReference>
<evidence type="ECO:0000256" key="1">
    <source>
        <dbReference type="ARBA" id="ARBA00037999"/>
    </source>
</evidence>
<accession>A0AAJ4S5B0</accession>
<dbReference type="InterPro" id="IPR015421">
    <property type="entry name" value="PyrdxlP-dep_Trfase_major"/>
</dbReference>
<evidence type="ECO:0000256" key="4">
    <source>
        <dbReference type="RuleBase" id="RU004508"/>
    </source>
</evidence>
<keyword evidence="6" id="KW-0032">Aminotransferase</keyword>
<dbReference type="Gene3D" id="3.40.640.10">
    <property type="entry name" value="Type I PLP-dependent aspartate aminotransferase-like (Major domain)"/>
    <property type="match status" value="1"/>
</dbReference>
<name>A0AAJ4S5B0_9SPHN</name>
<dbReference type="AlphaFoldDB" id="A0AAJ4S5B0"/>
<dbReference type="EMBL" id="QQWO01000003">
    <property type="protein sequence ID" value="RSV06273.1"/>
    <property type="molecule type" value="Genomic_DNA"/>
</dbReference>
<dbReference type="Gene3D" id="3.90.1150.10">
    <property type="entry name" value="Aspartate Aminotransferase, domain 1"/>
    <property type="match status" value="1"/>
</dbReference>
<comment type="similarity">
    <text evidence="1 4">Belongs to the DegT/DnrJ/EryC1 family.</text>
</comment>
<dbReference type="PIRSF" id="PIRSF000390">
    <property type="entry name" value="PLP_StrS"/>
    <property type="match status" value="1"/>
</dbReference>
<organism evidence="6 7">
    <name type="scientific">Sphingomonas koreensis</name>
    <dbReference type="NCBI Taxonomy" id="93064"/>
    <lineage>
        <taxon>Bacteria</taxon>
        <taxon>Pseudomonadati</taxon>
        <taxon>Pseudomonadota</taxon>
        <taxon>Alphaproteobacteria</taxon>
        <taxon>Sphingomonadales</taxon>
        <taxon>Sphingomonadaceae</taxon>
        <taxon>Sphingomonas</taxon>
    </lineage>
</organism>